<proteinExistence type="predicted"/>
<reference evidence="2" key="2">
    <citation type="submission" date="2016-10" db="EMBL/GenBank/DDBJ databases">
        <authorList>
            <person name="See-Too W.S."/>
        </authorList>
    </citation>
    <scope>NUCLEOTIDE SEQUENCE [LARGE SCALE GENOMIC DNA]</scope>
    <source>
        <strain evidence="2">DSM 24743</strain>
    </source>
</reference>
<protein>
    <submittedName>
        <fullName evidence="1">Uncharacterized protein</fullName>
    </submittedName>
</protein>
<keyword evidence="2" id="KW-1185">Reference proteome</keyword>
<name>A0A1C7DNK1_9BACL</name>
<dbReference type="STRING" id="1215089.BBI08_03945"/>
<evidence type="ECO:0000313" key="2">
    <source>
        <dbReference type="Proteomes" id="UP000092687"/>
    </source>
</evidence>
<dbReference type="EMBL" id="CP016537">
    <property type="protein sequence ID" value="ANU13045.1"/>
    <property type="molecule type" value="Genomic_DNA"/>
</dbReference>
<dbReference type="AlphaFoldDB" id="A0A1C7DNK1"/>
<accession>A0A1C7DNK1</accession>
<reference evidence="2" key="1">
    <citation type="submission" date="2016-07" db="EMBL/GenBank/DDBJ databases">
        <authorList>
            <person name="See-Too W.S."/>
        </authorList>
    </citation>
    <scope>NUCLEOTIDE SEQUENCE [LARGE SCALE GENOMIC DNA]</scope>
    <source>
        <strain evidence="2">DSM 24743</strain>
    </source>
</reference>
<organism evidence="1 2">
    <name type="scientific">Planococcus halocryophilus</name>
    <dbReference type="NCBI Taxonomy" id="1215089"/>
    <lineage>
        <taxon>Bacteria</taxon>
        <taxon>Bacillati</taxon>
        <taxon>Bacillota</taxon>
        <taxon>Bacilli</taxon>
        <taxon>Bacillales</taxon>
        <taxon>Caryophanaceae</taxon>
        <taxon>Planococcus</taxon>
    </lineage>
</organism>
<sequence length="65" mass="7666">MFKKTVWMIINKDFSRRVKRWYEDNLSSAFLSEDLVMLESTFCDFSMLIADSCTYIIASKDIPTI</sequence>
<evidence type="ECO:0000313" key="1">
    <source>
        <dbReference type="EMBL" id="ANU13045.1"/>
    </source>
</evidence>
<dbReference type="KEGG" id="phc:BBI08_03945"/>
<dbReference type="Proteomes" id="UP000092687">
    <property type="component" value="Chromosome"/>
</dbReference>
<gene>
    <name evidence="1" type="ORF">BBI08_03945</name>
</gene>